<dbReference type="EC" id="3.4.24.56" evidence="10"/>
<dbReference type="GO" id="GO:0005829">
    <property type="term" value="C:cytosol"/>
    <property type="evidence" value="ECO:0007669"/>
    <property type="project" value="TreeGrafter"/>
</dbReference>
<proteinExistence type="inferred from homology"/>
<dbReference type="InterPro" id="IPR011249">
    <property type="entry name" value="Metalloenz_LuxS/M16"/>
</dbReference>
<feature type="domain" description="Coenzyme PQQ synthesis protein F-like C-terminal lobe" evidence="9">
    <location>
        <begin position="560"/>
        <end position="659"/>
    </location>
</feature>
<dbReference type="GO" id="GO:0046872">
    <property type="term" value="F:metal ion binding"/>
    <property type="evidence" value="ECO:0007669"/>
    <property type="project" value="UniProtKB-KW"/>
</dbReference>
<dbReference type="GO" id="GO:0004222">
    <property type="term" value="F:metalloendopeptidase activity"/>
    <property type="evidence" value="ECO:0007669"/>
    <property type="project" value="UniProtKB-EC"/>
</dbReference>
<evidence type="ECO:0000256" key="1">
    <source>
        <dbReference type="ARBA" id="ARBA00007261"/>
    </source>
</evidence>
<dbReference type="Pfam" id="PF16187">
    <property type="entry name" value="Peptidase_M16_M"/>
    <property type="match status" value="1"/>
</dbReference>
<evidence type="ECO:0000313" key="10">
    <source>
        <dbReference type="EMBL" id="KAJ1975820.1"/>
    </source>
</evidence>
<keyword evidence="3" id="KW-0479">Metal-binding</keyword>
<evidence type="ECO:0000256" key="6">
    <source>
        <dbReference type="ARBA" id="ARBA00023049"/>
    </source>
</evidence>
<dbReference type="GO" id="GO:0051603">
    <property type="term" value="P:proteolysis involved in protein catabolic process"/>
    <property type="evidence" value="ECO:0007669"/>
    <property type="project" value="TreeGrafter"/>
</dbReference>
<keyword evidence="2" id="KW-0645">Protease</keyword>
<organism evidence="10 11">
    <name type="scientific">Dimargaris verticillata</name>
    <dbReference type="NCBI Taxonomy" id="2761393"/>
    <lineage>
        <taxon>Eukaryota</taxon>
        <taxon>Fungi</taxon>
        <taxon>Fungi incertae sedis</taxon>
        <taxon>Zoopagomycota</taxon>
        <taxon>Kickxellomycotina</taxon>
        <taxon>Dimargaritomycetes</taxon>
        <taxon>Dimargaritales</taxon>
        <taxon>Dimargaritaceae</taxon>
        <taxon>Dimargaris</taxon>
    </lineage>
</organism>
<dbReference type="InterPro" id="IPR032632">
    <property type="entry name" value="Peptidase_M16_M"/>
</dbReference>
<sequence>MALAVYGRESLDQLTEWVVTKFSGVVNKDTPYPQYHQSPWKAEHLQRRINIEAAQSTRELTLVFPTADAKPQYDCNPVHYLSCLIGHEGSGSLLSYLKKRGWAIGLGAGSCLNDVIGFDAFSINIELTPAGLEHIEDMVVVVFEYIAMLKHVGPQEYYFNFLRDMSGIEFRFQPKPDPQSYCIGLATTLRHPWLRPEHLLVGRGVVREYIPAQIEAFLQQLAPDNMYYMVQAKELQLVDPLVEEHYGTNYELVPLTLELRNRLAHLEPNDALQMPPPNAFVPEDLTVHCVKRDLPVKEPTLLVEQGSNRLWHKQDDTFGLPRGRVHVHLKSSICQSHPYNAVRFSLLMDMFEDALNEFFYDASEAGLRGSRDRIDDGLVLRFWGFNDKLPLFIQQTLQHFITFVPQQSRFKIIKEDQQRHLKDYRHAPSNSHAINDRKHLLRLCDWTNDECLAALEHVTLPAVQQFHREFLLRLGAETLVLGNFTEQQALDVAQTVLDALDVQVLCPDEESNNRSIVLTSGQQFIHQRQHPDPKQENAAISFLCAIGLETDRVLRAQVTLMDNIISEPFFDQLRTKETLGYIVWSRSIYQLSGQMSFEFVVQSERNPMYLESRIYAFLDKMLEILEKMPEDQFEKHKRAVIAQKREKPKALGQETGRYWGRIQDLTFEFDKAETEIRYLSQLTHASLVAFYKRYLHPASPHFAKLSCHIVPHKQAVTPPYLISMPDCVDIVPNAASAMEAGAYPHSVALLGLHAYLAHHQIHPSLSELKALARDAQVVDEKDTPAIEAFMTQVAELYYQPPPTKSTTTADKQVEANVQAEKGANASVVGTMKKEGVMASFFRPSAQLLGDSPQDPVAIEMPSPRANGLQLPDNNFIMFSSRAFRISQRLSSDVFPARKLTPKYPGYQWKAKLLSS</sequence>
<dbReference type="FunFam" id="3.30.830.10:FF:000005">
    <property type="entry name" value="nardilysin isoform X1"/>
    <property type="match status" value="1"/>
</dbReference>
<dbReference type="PANTHER" id="PTHR43690:SF18">
    <property type="entry name" value="INSULIN-DEGRADING ENZYME-RELATED"/>
    <property type="match status" value="1"/>
</dbReference>
<keyword evidence="4 10" id="KW-0378">Hydrolase</keyword>
<name>A0A9W8E7H2_9FUNG</name>
<keyword evidence="11" id="KW-1185">Reference proteome</keyword>
<dbReference type="SUPFAM" id="SSF63411">
    <property type="entry name" value="LuxS/MPP-like metallohydrolase"/>
    <property type="match status" value="3"/>
</dbReference>
<dbReference type="GO" id="GO:0043171">
    <property type="term" value="P:peptide catabolic process"/>
    <property type="evidence" value="ECO:0007669"/>
    <property type="project" value="TreeGrafter"/>
</dbReference>
<evidence type="ECO:0000256" key="3">
    <source>
        <dbReference type="ARBA" id="ARBA00022723"/>
    </source>
</evidence>
<evidence type="ECO:0000256" key="5">
    <source>
        <dbReference type="ARBA" id="ARBA00022833"/>
    </source>
</evidence>
<evidence type="ECO:0000256" key="2">
    <source>
        <dbReference type="ARBA" id="ARBA00022670"/>
    </source>
</evidence>
<keyword evidence="5" id="KW-0862">Zinc</keyword>
<evidence type="ECO:0000259" key="8">
    <source>
        <dbReference type="Pfam" id="PF16187"/>
    </source>
</evidence>
<comment type="similarity">
    <text evidence="1">Belongs to the peptidase M16 family.</text>
</comment>
<dbReference type="Pfam" id="PF05193">
    <property type="entry name" value="Peptidase_M16_C"/>
    <property type="match status" value="1"/>
</dbReference>
<evidence type="ECO:0000259" key="9">
    <source>
        <dbReference type="Pfam" id="PF22456"/>
    </source>
</evidence>
<gene>
    <name evidence="10" type="primary">STE23_2</name>
    <name evidence="10" type="ORF">H4R34_004199</name>
</gene>
<dbReference type="Gene3D" id="3.30.830.10">
    <property type="entry name" value="Metalloenzyme, LuxS/M16 peptidase-like"/>
    <property type="match status" value="3"/>
</dbReference>
<dbReference type="GO" id="GO:0005739">
    <property type="term" value="C:mitochondrion"/>
    <property type="evidence" value="ECO:0007669"/>
    <property type="project" value="TreeGrafter"/>
</dbReference>
<dbReference type="AlphaFoldDB" id="A0A9W8E7H2"/>
<accession>A0A9W8E7H2</accession>
<dbReference type="PANTHER" id="PTHR43690">
    <property type="entry name" value="NARDILYSIN"/>
    <property type="match status" value="1"/>
</dbReference>
<keyword evidence="6 10" id="KW-0482">Metalloprotease</keyword>
<dbReference type="EMBL" id="JANBQB010000489">
    <property type="protein sequence ID" value="KAJ1975820.1"/>
    <property type="molecule type" value="Genomic_DNA"/>
</dbReference>
<feature type="domain" description="Peptidase M16 C-terminal" evidence="7">
    <location>
        <begin position="1"/>
        <end position="160"/>
    </location>
</feature>
<dbReference type="InterPro" id="IPR054734">
    <property type="entry name" value="PqqF-like_C_4"/>
</dbReference>
<protein>
    <submittedName>
        <fullName evidence="10">Metalloprotease</fullName>
        <ecNumber evidence="10">3.4.24.56</ecNumber>
    </submittedName>
</protein>
<evidence type="ECO:0000256" key="4">
    <source>
        <dbReference type="ARBA" id="ARBA00022801"/>
    </source>
</evidence>
<dbReference type="InterPro" id="IPR007863">
    <property type="entry name" value="Peptidase_M16_C"/>
</dbReference>
<feature type="domain" description="Peptidase M16 middle/third" evidence="8">
    <location>
        <begin position="170"/>
        <end position="454"/>
    </location>
</feature>
<dbReference type="Pfam" id="PF22456">
    <property type="entry name" value="PqqF-like_C_4"/>
    <property type="match status" value="1"/>
</dbReference>
<dbReference type="InterPro" id="IPR050626">
    <property type="entry name" value="Peptidase_M16"/>
</dbReference>
<comment type="caution">
    <text evidence="10">The sequence shown here is derived from an EMBL/GenBank/DDBJ whole genome shotgun (WGS) entry which is preliminary data.</text>
</comment>
<reference evidence="10" key="1">
    <citation type="submission" date="2022-07" db="EMBL/GenBank/DDBJ databases">
        <title>Phylogenomic reconstructions and comparative analyses of Kickxellomycotina fungi.</title>
        <authorList>
            <person name="Reynolds N.K."/>
            <person name="Stajich J.E."/>
            <person name="Barry K."/>
            <person name="Grigoriev I.V."/>
            <person name="Crous P."/>
            <person name="Smith M.E."/>
        </authorList>
    </citation>
    <scope>NUCLEOTIDE SEQUENCE</scope>
    <source>
        <strain evidence="10">RSA 567</strain>
    </source>
</reference>
<evidence type="ECO:0000313" key="11">
    <source>
        <dbReference type="Proteomes" id="UP001151582"/>
    </source>
</evidence>
<evidence type="ECO:0000259" key="7">
    <source>
        <dbReference type="Pfam" id="PF05193"/>
    </source>
</evidence>
<dbReference type="OrthoDB" id="952271at2759"/>
<dbReference type="Proteomes" id="UP001151582">
    <property type="component" value="Unassembled WGS sequence"/>
</dbReference>